<dbReference type="Gene3D" id="3.30.10.30">
    <property type="entry name" value="DYRK"/>
    <property type="match status" value="1"/>
</dbReference>
<evidence type="ECO:0000256" key="4">
    <source>
        <dbReference type="ARBA" id="ARBA00022679"/>
    </source>
</evidence>
<dbReference type="GO" id="GO:0005524">
    <property type="term" value="F:ATP binding"/>
    <property type="evidence" value="ECO:0007669"/>
    <property type="project" value="UniProtKB-UniRule"/>
</dbReference>
<feature type="binding site" evidence="11">
    <location>
        <position position="99"/>
    </location>
    <ligand>
        <name>ATP</name>
        <dbReference type="ChEBI" id="CHEBI:30616"/>
    </ligand>
</feature>
<dbReference type="AlphaFoldDB" id="A0AAD5E5Q5"/>
<dbReference type="PROSITE" id="PS00108">
    <property type="entry name" value="PROTEIN_KINASE_ST"/>
    <property type="match status" value="1"/>
</dbReference>
<keyword evidence="6" id="KW-0418">Kinase</keyword>
<organism evidence="15 16">
    <name type="scientific">Umbelopsis ramanniana AG</name>
    <dbReference type="NCBI Taxonomy" id="1314678"/>
    <lineage>
        <taxon>Eukaryota</taxon>
        <taxon>Fungi</taxon>
        <taxon>Fungi incertae sedis</taxon>
        <taxon>Mucoromycota</taxon>
        <taxon>Mucoromycotina</taxon>
        <taxon>Umbelopsidomycetes</taxon>
        <taxon>Umbelopsidales</taxon>
        <taxon>Umbelopsidaceae</taxon>
        <taxon>Umbelopsis</taxon>
    </lineage>
</organism>
<evidence type="ECO:0000256" key="3">
    <source>
        <dbReference type="ARBA" id="ARBA00022527"/>
    </source>
</evidence>
<comment type="catalytic activity">
    <reaction evidence="8">
        <text>L-seryl-[protein] + ATP = O-phospho-L-seryl-[protein] + ADP + H(+)</text>
        <dbReference type="Rhea" id="RHEA:17989"/>
        <dbReference type="Rhea" id="RHEA-COMP:9863"/>
        <dbReference type="Rhea" id="RHEA-COMP:11604"/>
        <dbReference type="ChEBI" id="CHEBI:15378"/>
        <dbReference type="ChEBI" id="CHEBI:29999"/>
        <dbReference type="ChEBI" id="CHEBI:30616"/>
        <dbReference type="ChEBI" id="CHEBI:83421"/>
        <dbReference type="ChEBI" id="CHEBI:456216"/>
        <dbReference type="EC" id="2.7.12.1"/>
    </reaction>
</comment>
<evidence type="ECO:0000259" key="14">
    <source>
        <dbReference type="PROSITE" id="PS50011"/>
    </source>
</evidence>
<reference evidence="15" key="2">
    <citation type="journal article" date="2022" name="Proc. Natl. Acad. Sci. U.S.A.">
        <title>Diploid-dominant life cycles characterize the early evolution of Fungi.</title>
        <authorList>
            <person name="Amses K.R."/>
            <person name="Simmons D.R."/>
            <person name="Longcore J.E."/>
            <person name="Mondo S.J."/>
            <person name="Seto K."/>
            <person name="Jeronimo G.H."/>
            <person name="Bonds A.E."/>
            <person name="Quandt C.A."/>
            <person name="Davis W.J."/>
            <person name="Chang Y."/>
            <person name="Federici B.A."/>
            <person name="Kuo A."/>
            <person name="LaButti K."/>
            <person name="Pangilinan J."/>
            <person name="Andreopoulos W."/>
            <person name="Tritt A."/>
            <person name="Riley R."/>
            <person name="Hundley H."/>
            <person name="Johnson J."/>
            <person name="Lipzen A."/>
            <person name="Barry K."/>
            <person name="Lang B.F."/>
            <person name="Cuomo C.A."/>
            <person name="Buchler N.E."/>
            <person name="Grigoriev I.V."/>
            <person name="Spatafora J.W."/>
            <person name="Stajich J.E."/>
            <person name="James T.Y."/>
        </authorList>
    </citation>
    <scope>NUCLEOTIDE SEQUENCE</scope>
    <source>
        <strain evidence="15">AG</strain>
    </source>
</reference>
<sequence>MKPRHALEAFSSQLCPYEREEVPKYSKVYYISPKDRKQYATPEKAEFNHGYDDERGDYIINMHDHLCYRYEITDLLGKGSFGQVLKCLDHKTGEYVAIKIIRNKKRFHAQALVEVKILQDLVSWDPEDRYNNVRMTDHFYFRNHLCIAFECLSMNLYEFIKSNNFRGFSLALIRRFTAQILNSLSLLHQHNVIHCDLKPENILLKYPNRSTIKIIDFGSSCLQTEKVYTYIQSRFYRSPEVILGMTYSMTIDMWSLGCILAELYTGYPLFPGENEQEQLACIMEVQGVPKPYLVEKSTRRKLFFDSYGNPRLVPNSRGKKRKPNSKTLAQVLRCNDQLFVDFVSRCLDWDPEKRMTPDEGMFHEWIQESSHKSVSNRQSFGTRYSEGTLTPPSSAAKLYR</sequence>
<evidence type="ECO:0000256" key="9">
    <source>
        <dbReference type="ARBA" id="ARBA00049308"/>
    </source>
</evidence>
<dbReference type="PROSITE" id="PS50011">
    <property type="entry name" value="PROTEIN_KINASE_DOM"/>
    <property type="match status" value="1"/>
</dbReference>
<feature type="compositionally biased region" description="Polar residues" evidence="13">
    <location>
        <begin position="374"/>
        <end position="393"/>
    </location>
</feature>
<dbReference type="SUPFAM" id="SSF56112">
    <property type="entry name" value="Protein kinase-like (PK-like)"/>
    <property type="match status" value="1"/>
</dbReference>
<evidence type="ECO:0000256" key="8">
    <source>
        <dbReference type="ARBA" id="ARBA00049003"/>
    </source>
</evidence>
<dbReference type="CDD" id="cd14210">
    <property type="entry name" value="PKc_DYRK"/>
    <property type="match status" value="1"/>
</dbReference>
<feature type="domain" description="Protein kinase" evidence="14">
    <location>
        <begin position="70"/>
        <end position="366"/>
    </location>
</feature>
<dbReference type="FunFam" id="3.30.200.20:FF:000087">
    <property type="entry name" value="Dual specificity tyrosine-phosphorylation-regulated kinase 1A"/>
    <property type="match status" value="1"/>
</dbReference>
<evidence type="ECO:0000256" key="2">
    <source>
        <dbReference type="ARBA" id="ARBA00013203"/>
    </source>
</evidence>
<keyword evidence="4" id="KW-0808">Transferase</keyword>
<dbReference type="GO" id="GO:0004712">
    <property type="term" value="F:protein serine/threonine/tyrosine kinase activity"/>
    <property type="evidence" value="ECO:0007669"/>
    <property type="project" value="UniProtKB-EC"/>
</dbReference>
<dbReference type="SMART" id="SM00220">
    <property type="entry name" value="S_TKc"/>
    <property type="match status" value="1"/>
</dbReference>
<dbReference type="InterPro" id="IPR011009">
    <property type="entry name" value="Kinase-like_dom_sf"/>
</dbReference>
<dbReference type="PANTHER" id="PTHR24058:SF22">
    <property type="entry name" value="DUAL SPECIFICITY TYROSINE-PHOSPHORYLATION-REGULATED KINASE 4"/>
    <property type="match status" value="1"/>
</dbReference>
<dbReference type="EC" id="2.7.12.1" evidence="2"/>
<dbReference type="InterPro" id="IPR017441">
    <property type="entry name" value="Protein_kinase_ATP_BS"/>
</dbReference>
<accession>A0AAD5E5Q5</accession>
<keyword evidence="16" id="KW-1185">Reference proteome</keyword>
<comment type="catalytic activity">
    <reaction evidence="10">
        <text>L-tyrosyl-[protein] + ATP = O-phospho-L-tyrosyl-[protein] + ADP + H(+)</text>
        <dbReference type="Rhea" id="RHEA:10596"/>
        <dbReference type="Rhea" id="RHEA-COMP:10136"/>
        <dbReference type="Rhea" id="RHEA-COMP:20101"/>
        <dbReference type="ChEBI" id="CHEBI:15378"/>
        <dbReference type="ChEBI" id="CHEBI:30616"/>
        <dbReference type="ChEBI" id="CHEBI:46858"/>
        <dbReference type="ChEBI" id="CHEBI:61978"/>
        <dbReference type="ChEBI" id="CHEBI:456216"/>
        <dbReference type="EC" id="2.7.12.1"/>
    </reaction>
</comment>
<dbReference type="GO" id="GO:0005856">
    <property type="term" value="C:cytoskeleton"/>
    <property type="evidence" value="ECO:0007669"/>
    <property type="project" value="TreeGrafter"/>
</dbReference>
<dbReference type="GO" id="GO:0005737">
    <property type="term" value="C:cytoplasm"/>
    <property type="evidence" value="ECO:0007669"/>
    <property type="project" value="TreeGrafter"/>
</dbReference>
<dbReference type="Pfam" id="PF00069">
    <property type="entry name" value="Pkinase"/>
    <property type="match status" value="1"/>
</dbReference>
<evidence type="ECO:0000256" key="13">
    <source>
        <dbReference type="SAM" id="MobiDB-lite"/>
    </source>
</evidence>
<evidence type="ECO:0000256" key="1">
    <source>
        <dbReference type="ARBA" id="ARBA00008867"/>
    </source>
</evidence>
<evidence type="ECO:0000256" key="12">
    <source>
        <dbReference type="RuleBase" id="RU000304"/>
    </source>
</evidence>
<dbReference type="RefSeq" id="XP_051442148.1">
    <property type="nucleotide sequence ID" value="XM_051584289.1"/>
</dbReference>
<dbReference type="EMBL" id="MU620944">
    <property type="protein sequence ID" value="KAI8577144.1"/>
    <property type="molecule type" value="Genomic_DNA"/>
</dbReference>
<keyword evidence="5 11" id="KW-0547">Nucleotide-binding</keyword>
<evidence type="ECO:0000256" key="6">
    <source>
        <dbReference type="ARBA" id="ARBA00022777"/>
    </source>
</evidence>
<dbReference type="InterPro" id="IPR042521">
    <property type="entry name" value="DYRK"/>
</dbReference>
<dbReference type="GO" id="GO:0004674">
    <property type="term" value="F:protein serine/threonine kinase activity"/>
    <property type="evidence" value="ECO:0007669"/>
    <property type="project" value="UniProtKB-KW"/>
</dbReference>
<dbReference type="Proteomes" id="UP001206595">
    <property type="component" value="Unassembled WGS sequence"/>
</dbReference>
<dbReference type="InterPro" id="IPR008271">
    <property type="entry name" value="Ser/Thr_kinase_AS"/>
</dbReference>
<protein>
    <recommendedName>
        <fullName evidence="2">dual-specificity kinase</fullName>
        <ecNumber evidence="2">2.7.12.1</ecNumber>
    </recommendedName>
</protein>
<evidence type="ECO:0000256" key="10">
    <source>
        <dbReference type="ARBA" id="ARBA00051680"/>
    </source>
</evidence>
<dbReference type="Gene3D" id="3.30.200.20">
    <property type="entry name" value="Phosphorylase Kinase, domain 1"/>
    <property type="match status" value="1"/>
</dbReference>
<evidence type="ECO:0000313" key="15">
    <source>
        <dbReference type="EMBL" id="KAI8577144.1"/>
    </source>
</evidence>
<comment type="caution">
    <text evidence="15">The sequence shown here is derived from an EMBL/GenBank/DDBJ whole genome shotgun (WGS) entry which is preliminary data.</text>
</comment>
<reference evidence="15" key="1">
    <citation type="submission" date="2021-06" db="EMBL/GenBank/DDBJ databases">
        <authorList>
            <consortium name="DOE Joint Genome Institute"/>
            <person name="Mondo S.J."/>
            <person name="Amses K.R."/>
            <person name="Simmons D.R."/>
            <person name="Longcore J.E."/>
            <person name="Seto K."/>
            <person name="Alves G.H."/>
            <person name="Bonds A.E."/>
            <person name="Quandt C.A."/>
            <person name="Davis W.J."/>
            <person name="Chang Y."/>
            <person name="Letcher P.M."/>
            <person name="Powell M.J."/>
            <person name="Kuo A."/>
            <person name="Labutti K."/>
            <person name="Pangilinan J."/>
            <person name="Andreopoulos W."/>
            <person name="Tritt A."/>
            <person name="Riley R."/>
            <person name="Hundley H."/>
            <person name="Johnson J."/>
            <person name="Lipzen A."/>
            <person name="Barry K."/>
            <person name="Berbee M.L."/>
            <person name="Buchler N.E."/>
            <person name="Grigoriev I.V."/>
            <person name="Spatafora J.W."/>
            <person name="Stajich J.E."/>
            <person name="James T.Y."/>
        </authorList>
    </citation>
    <scope>NUCLEOTIDE SEQUENCE</scope>
    <source>
        <strain evidence="15">AG</strain>
    </source>
</reference>
<feature type="region of interest" description="Disordered" evidence="13">
    <location>
        <begin position="374"/>
        <end position="400"/>
    </location>
</feature>
<proteinExistence type="inferred from homology"/>
<evidence type="ECO:0000256" key="5">
    <source>
        <dbReference type="ARBA" id="ARBA00022741"/>
    </source>
</evidence>
<dbReference type="PANTHER" id="PTHR24058">
    <property type="entry name" value="DUAL SPECIFICITY PROTEIN KINASE"/>
    <property type="match status" value="1"/>
</dbReference>
<name>A0AAD5E5Q5_UMBRA</name>
<keyword evidence="7 11" id="KW-0067">ATP-binding</keyword>
<evidence type="ECO:0000313" key="16">
    <source>
        <dbReference type="Proteomes" id="UP001206595"/>
    </source>
</evidence>
<dbReference type="GeneID" id="75909639"/>
<dbReference type="FunFam" id="1.10.510.10:FF:000112">
    <property type="entry name" value="Putative dual specificity tyrosine-phosphorylation-regulated kinase 2"/>
    <property type="match status" value="1"/>
</dbReference>
<evidence type="ECO:0000256" key="11">
    <source>
        <dbReference type="PROSITE-ProRule" id="PRU10141"/>
    </source>
</evidence>
<dbReference type="PROSITE" id="PS00107">
    <property type="entry name" value="PROTEIN_KINASE_ATP"/>
    <property type="match status" value="1"/>
</dbReference>
<dbReference type="InterPro" id="IPR000719">
    <property type="entry name" value="Prot_kinase_dom"/>
</dbReference>
<dbReference type="Gene3D" id="1.10.510.10">
    <property type="entry name" value="Transferase(Phosphotransferase) domain 1"/>
    <property type="match status" value="1"/>
</dbReference>
<comment type="similarity">
    <text evidence="1">Belongs to the protein kinase superfamily. CMGC Ser/Thr protein kinase family. MNB/DYRK subfamily.</text>
</comment>
<gene>
    <name evidence="15" type="ORF">K450DRAFT_178218</name>
</gene>
<comment type="catalytic activity">
    <reaction evidence="9">
        <text>L-threonyl-[protein] + ATP = O-phospho-L-threonyl-[protein] + ADP + H(+)</text>
        <dbReference type="Rhea" id="RHEA:46608"/>
        <dbReference type="Rhea" id="RHEA-COMP:11060"/>
        <dbReference type="Rhea" id="RHEA-COMP:11605"/>
        <dbReference type="ChEBI" id="CHEBI:15378"/>
        <dbReference type="ChEBI" id="CHEBI:30013"/>
        <dbReference type="ChEBI" id="CHEBI:30616"/>
        <dbReference type="ChEBI" id="CHEBI:61977"/>
        <dbReference type="ChEBI" id="CHEBI:456216"/>
        <dbReference type="EC" id="2.7.12.1"/>
    </reaction>
</comment>
<dbReference type="InterPro" id="IPR050494">
    <property type="entry name" value="Ser_Thr_dual-spec_kinase"/>
</dbReference>
<keyword evidence="3 12" id="KW-0723">Serine/threonine-protein kinase</keyword>
<evidence type="ECO:0000256" key="7">
    <source>
        <dbReference type="ARBA" id="ARBA00022840"/>
    </source>
</evidence>